<dbReference type="GO" id="GO:0016020">
    <property type="term" value="C:membrane"/>
    <property type="evidence" value="ECO:0007669"/>
    <property type="project" value="InterPro"/>
</dbReference>
<accession>A0A0D6JAZ0</accession>
<keyword evidence="3" id="KW-0560">Oxidoreductase</keyword>
<dbReference type="InterPro" id="IPR005805">
    <property type="entry name" value="Rieske_Fe-S_prot_C"/>
</dbReference>
<keyword evidence="5" id="KW-0411">Iron-sulfur</keyword>
<dbReference type="SUPFAM" id="SSF50022">
    <property type="entry name" value="ISP domain"/>
    <property type="match status" value="1"/>
</dbReference>
<dbReference type="Proteomes" id="UP000033187">
    <property type="component" value="Chromosome 1"/>
</dbReference>
<dbReference type="Gene3D" id="3.30.9.10">
    <property type="entry name" value="D-Amino Acid Oxidase, subunit A, domain 2"/>
    <property type="match status" value="1"/>
</dbReference>
<dbReference type="EMBL" id="LN829119">
    <property type="protein sequence ID" value="CPR16077.1"/>
    <property type="molecule type" value="Genomic_DNA"/>
</dbReference>
<dbReference type="GO" id="GO:0051537">
    <property type="term" value="F:2 iron, 2 sulfur cluster binding"/>
    <property type="evidence" value="ECO:0007669"/>
    <property type="project" value="UniProtKB-KW"/>
</dbReference>
<dbReference type="KEGG" id="fil:BN1229_v1_0634"/>
<dbReference type="Pfam" id="PF00355">
    <property type="entry name" value="Rieske"/>
    <property type="match status" value="1"/>
</dbReference>
<dbReference type="AlphaFoldDB" id="A0A0D6JAZ0"/>
<dbReference type="SUPFAM" id="SSF51905">
    <property type="entry name" value="FAD/NAD(P)-binding domain"/>
    <property type="match status" value="1"/>
</dbReference>
<keyword evidence="1" id="KW-0001">2Fe-2S</keyword>
<dbReference type="KEGG" id="fiy:BN1229_v1_0638"/>
<evidence type="ECO:0000256" key="2">
    <source>
        <dbReference type="ARBA" id="ARBA00022723"/>
    </source>
</evidence>
<dbReference type="GO" id="GO:0016491">
    <property type="term" value="F:oxidoreductase activity"/>
    <property type="evidence" value="ECO:0007669"/>
    <property type="project" value="UniProtKB-KW"/>
</dbReference>
<dbReference type="PANTHER" id="PTHR13847">
    <property type="entry name" value="SARCOSINE DEHYDROGENASE-RELATED"/>
    <property type="match status" value="1"/>
</dbReference>
<dbReference type="PANTHER" id="PTHR13847:SF274">
    <property type="entry name" value="RIESKE 2FE-2S IRON-SULFUR PROTEIN YHFW-RELATED"/>
    <property type="match status" value="1"/>
</dbReference>
<protein>
    <submittedName>
        <fullName evidence="8">Oxidoreductase</fullName>
    </submittedName>
</protein>
<reference evidence="9" key="1">
    <citation type="submission" date="2015-02" db="EMBL/GenBank/DDBJ databases">
        <authorList>
            <person name="Chooi Y.-H."/>
        </authorList>
    </citation>
    <scope>NUCLEOTIDE SEQUENCE [LARGE SCALE GENOMIC DNA]</scope>
    <source>
        <strain evidence="9">strain Y</strain>
    </source>
</reference>
<dbReference type="InterPro" id="IPR017941">
    <property type="entry name" value="Rieske_2Fe-2S"/>
</dbReference>
<proteinExistence type="predicted"/>
<evidence type="ECO:0000256" key="4">
    <source>
        <dbReference type="ARBA" id="ARBA00023004"/>
    </source>
</evidence>
<evidence type="ECO:0000259" key="7">
    <source>
        <dbReference type="PROSITE" id="PS51296"/>
    </source>
</evidence>
<evidence type="ECO:0000256" key="6">
    <source>
        <dbReference type="ARBA" id="ARBA00023157"/>
    </source>
</evidence>
<keyword evidence="9" id="KW-1185">Reference proteome</keyword>
<organism evidence="8 9">
    <name type="scientific">Candidatus Filomicrobium marinum</name>
    <dbReference type="NCBI Taxonomy" id="1608628"/>
    <lineage>
        <taxon>Bacteria</taxon>
        <taxon>Pseudomonadati</taxon>
        <taxon>Pseudomonadota</taxon>
        <taxon>Alphaproteobacteria</taxon>
        <taxon>Hyphomicrobiales</taxon>
        <taxon>Hyphomicrobiaceae</taxon>
        <taxon>Filomicrobium</taxon>
    </lineage>
</organism>
<dbReference type="InterPro" id="IPR006076">
    <property type="entry name" value="FAD-dep_OxRdtase"/>
</dbReference>
<feature type="domain" description="Rieske" evidence="7">
    <location>
        <begin position="406"/>
        <end position="493"/>
    </location>
</feature>
<dbReference type="InterPro" id="IPR036922">
    <property type="entry name" value="Rieske_2Fe-2S_sf"/>
</dbReference>
<dbReference type="Gene3D" id="3.50.50.60">
    <property type="entry name" value="FAD/NAD(P)-binding domain"/>
    <property type="match status" value="1"/>
</dbReference>
<evidence type="ECO:0000256" key="3">
    <source>
        <dbReference type="ARBA" id="ARBA00023002"/>
    </source>
</evidence>
<dbReference type="RefSeq" id="WP_046476533.1">
    <property type="nucleotide sequence ID" value="NZ_LN829118.1"/>
</dbReference>
<keyword evidence="2" id="KW-0479">Metal-binding</keyword>
<dbReference type="InterPro" id="IPR036188">
    <property type="entry name" value="FAD/NAD-bd_sf"/>
</dbReference>
<evidence type="ECO:0000256" key="1">
    <source>
        <dbReference type="ARBA" id="ARBA00022714"/>
    </source>
</evidence>
<evidence type="ECO:0000313" key="8">
    <source>
        <dbReference type="EMBL" id="CPR16077.1"/>
    </source>
</evidence>
<evidence type="ECO:0000313" key="9">
    <source>
        <dbReference type="Proteomes" id="UP000033187"/>
    </source>
</evidence>
<dbReference type="GO" id="GO:0005737">
    <property type="term" value="C:cytoplasm"/>
    <property type="evidence" value="ECO:0007669"/>
    <property type="project" value="TreeGrafter"/>
</dbReference>
<dbReference type="PROSITE" id="PS51296">
    <property type="entry name" value="RIESKE"/>
    <property type="match status" value="1"/>
</dbReference>
<dbReference type="Pfam" id="PF01266">
    <property type="entry name" value="DAO"/>
    <property type="match status" value="1"/>
</dbReference>
<dbReference type="Gene3D" id="2.102.10.10">
    <property type="entry name" value="Rieske [2Fe-2S] iron-sulphur domain"/>
    <property type="match status" value="1"/>
</dbReference>
<dbReference type="GO" id="GO:0046872">
    <property type="term" value="F:metal ion binding"/>
    <property type="evidence" value="ECO:0007669"/>
    <property type="project" value="UniProtKB-KW"/>
</dbReference>
<keyword evidence="4" id="KW-0408">Iron</keyword>
<evidence type="ECO:0000256" key="5">
    <source>
        <dbReference type="ARBA" id="ARBA00023014"/>
    </source>
</evidence>
<dbReference type="OrthoDB" id="9806601at2"/>
<name>A0A0D6JAZ0_9HYPH</name>
<dbReference type="PRINTS" id="PR00162">
    <property type="entry name" value="RIESKE"/>
</dbReference>
<sequence length="493" mass="53698">MGRFSGKSGCCWTEQLESASYAPLHEVIEVETVIVGAGIVGLTSALKLLEAGRQVVVVEALEVGKQVTGRSSAKITTQHRLIYNELIENLGLERAREYAVANLAGVEAIKSWIAEHEIACELEAKTAYAYTLNRSVRAHLEQEAAAAQKFGITADVVEWAPLPFRTAGALRFPNQAQFNPARYLDGLARAVKALGGRIYENSRVRQIENEGCWCVVTDSGKVQARNIVVATNIPIKSPVGMANRTQPRSHAAMTFRIEDPPPIKDMFISVEEPSHSLRIGRDRTGYFLLALGPRFSTGQDGDVAAIFAELEDWVRRNLPVGDGLWHWCNEDYDTADRIPYAGQPDHENASGFYIATGFNGWGISNGTAVGMMIADCIAGRPNSWLSLYDPLRPFPNDFHESGKSQSTVSRVDQIGRGEGGVLCVGDHDIAVRRDLNGTLHTLSAACTHKGCPVTWNNADHTWDCPCHGSIFAADGSVIHGPARAPLPKVDVDL</sequence>
<gene>
    <name evidence="8" type="ORF">YBN1229_v1_0638</name>
</gene>
<keyword evidence="6" id="KW-1015">Disulfide bond</keyword>